<proteinExistence type="predicted"/>
<dbReference type="AlphaFoldDB" id="A0A183J5K0"/>
<evidence type="ECO:0000313" key="1">
    <source>
        <dbReference type="EMBL" id="VDP37535.1"/>
    </source>
</evidence>
<protein>
    <submittedName>
        <fullName evidence="1 3">Uncharacterized protein</fullName>
    </submittedName>
</protein>
<reference evidence="3" key="1">
    <citation type="submission" date="2016-06" db="UniProtKB">
        <authorList>
            <consortium name="WormBaseParasite"/>
        </authorList>
    </citation>
    <scope>IDENTIFICATION</scope>
</reference>
<accession>A0A183J5K0</accession>
<evidence type="ECO:0000313" key="2">
    <source>
        <dbReference type="Proteomes" id="UP000270296"/>
    </source>
</evidence>
<reference evidence="1 2" key="2">
    <citation type="submission" date="2018-11" db="EMBL/GenBank/DDBJ databases">
        <authorList>
            <consortium name="Pathogen Informatics"/>
        </authorList>
    </citation>
    <scope>NUCLEOTIDE SEQUENCE [LARGE SCALE GENOMIC DNA]</scope>
</reference>
<evidence type="ECO:0000313" key="3">
    <source>
        <dbReference type="WBParaSite" id="SBAD_0001152801-mRNA-1"/>
    </source>
</evidence>
<name>A0A183J5K0_9BILA</name>
<gene>
    <name evidence="1" type="ORF">SBAD_LOCUS11148</name>
</gene>
<dbReference type="Proteomes" id="UP000270296">
    <property type="component" value="Unassembled WGS sequence"/>
</dbReference>
<organism evidence="3">
    <name type="scientific">Soboliphyme baturini</name>
    <dbReference type="NCBI Taxonomy" id="241478"/>
    <lineage>
        <taxon>Eukaryota</taxon>
        <taxon>Metazoa</taxon>
        <taxon>Ecdysozoa</taxon>
        <taxon>Nematoda</taxon>
        <taxon>Enoplea</taxon>
        <taxon>Dorylaimia</taxon>
        <taxon>Dioctophymatida</taxon>
        <taxon>Dioctophymatoidea</taxon>
        <taxon>Soboliphymatidae</taxon>
        <taxon>Soboliphyme</taxon>
    </lineage>
</organism>
<keyword evidence="2" id="KW-1185">Reference proteome</keyword>
<dbReference type="EMBL" id="UZAM01015151">
    <property type="protein sequence ID" value="VDP37535.1"/>
    <property type="molecule type" value="Genomic_DNA"/>
</dbReference>
<dbReference type="WBParaSite" id="SBAD_0001152801-mRNA-1">
    <property type="protein sequence ID" value="SBAD_0001152801-mRNA-1"/>
    <property type="gene ID" value="SBAD_0001152801"/>
</dbReference>
<sequence>MKFKLVPAKFLRSDCVLFLFRFSVPFSATFTRSSQRL</sequence>